<comment type="similarity">
    <text evidence="10">Belongs to the PlsX family.</text>
</comment>
<dbReference type="NCBIfam" id="TIGR00182">
    <property type="entry name" value="plsX"/>
    <property type="match status" value="1"/>
</dbReference>
<dbReference type="EC" id="2.3.1.274" evidence="8 10"/>
<dbReference type="InterPro" id="IPR012281">
    <property type="entry name" value="Phospholipid_synth_PlsX-like"/>
</dbReference>
<protein>
    <recommendedName>
        <fullName evidence="8 10">Phosphate acyltransferase</fullName>
        <ecNumber evidence="8 10">2.3.1.274</ecNumber>
    </recommendedName>
    <alternativeName>
        <fullName evidence="10">Acyl-ACP phosphotransacylase</fullName>
    </alternativeName>
    <alternativeName>
        <fullName evidence="10">Acyl-[acyl-carrier-protein]--phosphate acyltransferase</fullName>
    </alternativeName>
    <alternativeName>
        <fullName evidence="10">Phosphate-acyl-ACP acyltransferase</fullName>
    </alternativeName>
</protein>
<dbReference type="PANTHER" id="PTHR30100:SF1">
    <property type="entry name" value="PHOSPHATE ACYLTRANSFERASE"/>
    <property type="match status" value="1"/>
</dbReference>
<keyword evidence="12" id="KW-0012">Acyltransferase</keyword>
<keyword evidence="5 10" id="KW-0443">Lipid metabolism</keyword>
<evidence type="ECO:0000256" key="4">
    <source>
        <dbReference type="ARBA" id="ARBA00022679"/>
    </source>
</evidence>
<dbReference type="AlphaFoldDB" id="A0AAU7DQT9"/>
<feature type="region of interest" description="Disordered" evidence="11">
    <location>
        <begin position="330"/>
        <end position="351"/>
    </location>
</feature>
<evidence type="ECO:0000256" key="5">
    <source>
        <dbReference type="ARBA" id="ARBA00023098"/>
    </source>
</evidence>
<proteinExistence type="inferred from homology"/>
<comment type="catalytic activity">
    <reaction evidence="1 10">
        <text>a fatty acyl-[ACP] + phosphate = an acyl phosphate + holo-[ACP]</text>
        <dbReference type="Rhea" id="RHEA:42292"/>
        <dbReference type="Rhea" id="RHEA-COMP:9685"/>
        <dbReference type="Rhea" id="RHEA-COMP:14125"/>
        <dbReference type="ChEBI" id="CHEBI:43474"/>
        <dbReference type="ChEBI" id="CHEBI:59918"/>
        <dbReference type="ChEBI" id="CHEBI:64479"/>
        <dbReference type="ChEBI" id="CHEBI:138651"/>
        <dbReference type="EC" id="2.3.1.274"/>
    </reaction>
</comment>
<evidence type="ECO:0000256" key="1">
    <source>
        <dbReference type="ARBA" id="ARBA00001232"/>
    </source>
</evidence>
<comment type="function">
    <text evidence="10">Catalyzes the reversible formation of acyl-phosphate (acyl-PO(4)) from acyl-[acyl-carrier-protein] (acyl-ACP). This enzyme utilizes acyl-ACP as fatty acyl donor, but not acyl-CoA.</text>
</comment>
<dbReference type="RefSeq" id="WP_348265002.1">
    <property type="nucleotide sequence ID" value="NZ_CP121196.1"/>
</dbReference>
<evidence type="ECO:0000256" key="11">
    <source>
        <dbReference type="SAM" id="MobiDB-lite"/>
    </source>
</evidence>
<evidence type="ECO:0000256" key="10">
    <source>
        <dbReference type="HAMAP-Rule" id="MF_00019"/>
    </source>
</evidence>
<sequence>MLVDIVLDAVGSDKAPEPEIKGAIMACRELPVRVHLVGPSSELRDLLDEHLENEELPIVIHHASERIGMEEKAASAVRSKRDSSMRVGLKLVREGKAKGFVTAGNTGAAMATAKMVLGALPGVDRPALATPMPSSTGNPCVLLDVGANVDCKPHNLEQFAVMGEMYARSVLKIAHPRVGLLSIGEEESKGNDLTREAFPLLKALPIKFIGNVEGRDIFSGQADVIVCDGFVGNVALKTSEGVGRFVRDVLRESLTRTVTAKVGALLSRQAFNDFRRRLDYREYGGAQLLGVRGVCVIGHGSSNDRAIFNGIRVAYEFAHAGTNERIEQEFMRRPHRKPGHADDDAADATIH</sequence>
<evidence type="ECO:0000256" key="2">
    <source>
        <dbReference type="ARBA" id="ARBA00022490"/>
    </source>
</evidence>
<dbReference type="SUPFAM" id="SSF53659">
    <property type="entry name" value="Isocitrate/Isopropylmalate dehydrogenase-like"/>
    <property type="match status" value="1"/>
</dbReference>
<keyword evidence="4 10" id="KW-0808">Transferase</keyword>
<dbReference type="GO" id="GO:0043811">
    <property type="term" value="F:phosphate:acyl-[acyl carrier protein] acyltransferase activity"/>
    <property type="evidence" value="ECO:0007669"/>
    <property type="project" value="UniProtKB-UniRule"/>
</dbReference>
<dbReference type="Gene3D" id="3.40.718.10">
    <property type="entry name" value="Isopropylmalate Dehydrogenase"/>
    <property type="match status" value="1"/>
</dbReference>
<keyword evidence="3 10" id="KW-0444">Lipid biosynthesis</keyword>
<dbReference type="PIRSF" id="PIRSF002465">
    <property type="entry name" value="Phsphlp_syn_PlsX"/>
    <property type="match status" value="1"/>
</dbReference>
<reference evidence="12" key="1">
    <citation type="submission" date="2023-03" db="EMBL/GenBank/DDBJ databases">
        <title>Edaphobacter sp.</title>
        <authorList>
            <person name="Huber K.J."/>
            <person name="Papendorf J."/>
            <person name="Pilke C."/>
            <person name="Bunk B."/>
            <person name="Sproeer C."/>
            <person name="Pester M."/>
        </authorList>
    </citation>
    <scope>NUCLEOTIDE SEQUENCE</scope>
    <source>
        <strain evidence="12">DSM 110680</strain>
    </source>
</reference>
<dbReference type="Pfam" id="PF02504">
    <property type="entry name" value="FA_synthesis"/>
    <property type="match status" value="1"/>
</dbReference>
<dbReference type="HAMAP" id="MF_00019">
    <property type="entry name" value="PlsX"/>
    <property type="match status" value="1"/>
</dbReference>
<accession>A0AAU7DQT9</accession>
<comment type="pathway">
    <text evidence="10">Lipid metabolism; phospholipid metabolism.</text>
</comment>
<comment type="subunit">
    <text evidence="9 10">Homodimer. Probably interacts with PlsY.</text>
</comment>
<evidence type="ECO:0000256" key="9">
    <source>
        <dbReference type="ARBA" id="ARBA00046608"/>
    </source>
</evidence>
<comment type="subcellular location">
    <subcellularLocation>
        <location evidence="10">Cytoplasm</location>
    </subcellularLocation>
    <text evidence="10">Associated with the membrane possibly through PlsY.</text>
</comment>
<dbReference type="GO" id="GO:0005737">
    <property type="term" value="C:cytoplasm"/>
    <property type="evidence" value="ECO:0007669"/>
    <property type="project" value="UniProtKB-SubCell"/>
</dbReference>
<evidence type="ECO:0000256" key="6">
    <source>
        <dbReference type="ARBA" id="ARBA00023209"/>
    </source>
</evidence>
<gene>
    <name evidence="10 12" type="primary">plsX</name>
    <name evidence="12" type="ORF">P8935_10795</name>
</gene>
<keyword evidence="7 10" id="KW-1208">Phospholipid metabolism</keyword>
<keyword evidence="2 10" id="KW-0963">Cytoplasm</keyword>
<keyword evidence="6 10" id="KW-0594">Phospholipid biosynthesis</keyword>
<dbReference type="GO" id="GO:0008654">
    <property type="term" value="P:phospholipid biosynthetic process"/>
    <property type="evidence" value="ECO:0007669"/>
    <property type="project" value="UniProtKB-KW"/>
</dbReference>
<evidence type="ECO:0000313" key="12">
    <source>
        <dbReference type="EMBL" id="XBH19781.1"/>
    </source>
</evidence>
<evidence type="ECO:0000256" key="3">
    <source>
        <dbReference type="ARBA" id="ARBA00022516"/>
    </source>
</evidence>
<dbReference type="InterPro" id="IPR003664">
    <property type="entry name" value="FA_synthesis"/>
</dbReference>
<evidence type="ECO:0000256" key="7">
    <source>
        <dbReference type="ARBA" id="ARBA00023264"/>
    </source>
</evidence>
<dbReference type="EMBL" id="CP121196">
    <property type="protein sequence ID" value="XBH19781.1"/>
    <property type="molecule type" value="Genomic_DNA"/>
</dbReference>
<dbReference type="GO" id="GO:0006633">
    <property type="term" value="P:fatty acid biosynthetic process"/>
    <property type="evidence" value="ECO:0007669"/>
    <property type="project" value="UniProtKB-UniRule"/>
</dbReference>
<name>A0AAU7DQT9_9BACT</name>
<organism evidence="12">
    <name type="scientific">Telmatobacter sp. DSM 110680</name>
    <dbReference type="NCBI Taxonomy" id="3036704"/>
    <lineage>
        <taxon>Bacteria</taxon>
        <taxon>Pseudomonadati</taxon>
        <taxon>Acidobacteriota</taxon>
        <taxon>Terriglobia</taxon>
        <taxon>Terriglobales</taxon>
        <taxon>Acidobacteriaceae</taxon>
        <taxon>Telmatobacter</taxon>
    </lineage>
</organism>
<evidence type="ECO:0000256" key="8">
    <source>
        <dbReference type="ARBA" id="ARBA00024069"/>
    </source>
</evidence>
<dbReference type="PANTHER" id="PTHR30100">
    <property type="entry name" value="FATTY ACID/PHOSPHOLIPID SYNTHESIS PROTEIN PLSX"/>
    <property type="match status" value="1"/>
</dbReference>